<evidence type="ECO:0000313" key="3">
    <source>
        <dbReference type="Proteomes" id="UP001176961"/>
    </source>
</evidence>
<protein>
    <submittedName>
        <fullName evidence="2">Uncharacterized protein</fullName>
    </submittedName>
</protein>
<feature type="signal peptide" evidence="1">
    <location>
        <begin position="1"/>
        <end position="18"/>
    </location>
</feature>
<feature type="chain" id="PRO_5041451509" evidence="1">
    <location>
        <begin position="19"/>
        <end position="70"/>
    </location>
</feature>
<evidence type="ECO:0000313" key="2">
    <source>
        <dbReference type="EMBL" id="CAJ0599630.1"/>
    </source>
</evidence>
<keyword evidence="3" id="KW-1185">Reference proteome</keyword>
<proteinExistence type="predicted"/>
<accession>A0AA36M6L6</accession>
<dbReference type="AlphaFoldDB" id="A0AA36M6L6"/>
<dbReference type="Proteomes" id="UP001176961">
    <property type="component" value="Unassembled WGS sequence"/>
</dbReference>
<dbReference type="EMBL" id="CATQJL010000223">
    <property type="protein sequence ID" value="CAJ0599630.1"/>
    <property type="molecule type" value="Genomic_DNA"/>
</dbReference>
<comment type="caution">
    <text evidence="2">The sequence shown here is derived from an EMBL/GenBank/DDBJ whole genome shotgun (WGS) entry which is preliminary data.</text>
</comment>
<name>A0AA36M6L6_CYLNA</name>
<sequence>MHVLQMLLLVLLVSSVYGKHRKNPELNQCVSDCLHKYPRSLKNTYDKHKGCYEWCRMALTHNLKSLYGQV</sequence>
<reference evidence="2" key="1">
    <citation type="submission" date="2023-07" db="EMBL/GenBank/DDBJ databases">
        <authorList>
            <consortium name="CYATHOMIX"/>
        </authorList>
    </citation>
    <scope>NUCLEOTIDE SEQUENCE</scope>
    <source>
        <strain evidence="2">N/A</strain>
    </source>
</reference>
<keyword evidence="1" id="KW-0732">Signal</keyword>
<evidence type="ECO:0000256" key="1">
    <source>
        <dbReference type="SAM" id="SignalP"/>
    </source>
</evidence>
<organism evidence="2 3">
    <name type="scientific">Cylicocyclus nassatus</name>
    <name type="common">Nematode worm</name>
    <dbReference type="NCBI Taxonomy" id="53992"/>
    <lineage>
        <taxon>Eukaryota</taxon>
        <taxon>Metazoa</taxon>
        <taxon>Ecdysozoa</taxon>
        <taxon>Nematoda</taxon>
        <taxon>Chromadorea</taxon>
        <taxon>Rhabditida</taxon>
        <taxon>Rhabditina</taxon>
        <taxon>Rhabditomorpha</taxon>
        <taxon>Strongyloidea</taxon>
        <taxon>Strongylidae</taxon>
        <taxon>Cylicocyclus</taxon>
    </lineage>
</organism>
<gene>
    <name evidence="2" type="ORF">CYNAS_LOCUS11613</name>
</gene>